<evidence type="ECO:0000313" key="3">
    <source>
        <dbReference type="Proteomes" id="UP001302349"/>
    </source>
</evidence>
<evidence type="ECO:0000313" key="2">
    <source>
        <dbReference type="EMBL" id="WOK06558.1"/>
    </source>
</evidence>
<feature type="signal peptide" evidence="1">
    <location>
        <begin position="1"/>
        <end position="19"/>
    </location>
</feature>
<keyword evidence="3" id="KW-1185">Reference proteome</keyword>
<name>A0ABZ0INE5_9BACT</name>
<organism evidence="2 3">
    <name type="scientific">Imperialibacter roseus</name>
    <dbReference type="NCBI Taxonomy" id="1324217"/>
    <lineage>
        <taxon>Bacteria</taxon>
        <taxon>Pseudomonadati</taxon>
        <taxon>Bacteroidota</taxon>
        <taxon>Cytophagia</taxon>
        <taxon>Cytophagales</taxon>
        <taxon>Flammeovirgaceae</taxon>
        <taxon>Imperialibacter</taxon>
    </lineage>
</organism>
<keyword evidence="1" id="KW-0732">Signal</keyword>
<reference evidence="2 3" key="1">
    <citation type="journal article" date="2023" name="Microbiol. Resour. Announc.">
        <title>Complete Genome Sequence of Imperialibacter roseus strain P4T.</title>
        <authorList>
            <person name="Tizabi D.R."/>
            <person name="Bachvaroff T."/>
            <person name="Hill R.T."/>
        </authorList>
    </citation>
    <scope>NUCLEOTIDE SEQUENCE [LARGE SCALE GENOMIC DNA]</scope>
    <source>
        <strain evidence="2 3">P4T</strain>
    </source>
</reference>
<feature type="chain" id="PRO_5045269635" evidence="1">
    <location>
        <begin position="20"/>
        <end position="157"/>
    </location>
</feature>
<dbReference type="EMBL" id="CP136051">
    <property type="protein sequence ID" value="WOK06558.1"/>
    <property type="molecule type" value="Genomic_DNA"/>
</dbReference>
<evidence type="ECO:0000256" key="1">
    <source>
        <dbReference type="SAM" id="SignalP"/>
    </source>
</evidence>
<protein>
    <submittedName>
        <fullName evidence="2">Uncharacterized protein</fullName>
    </submittedName>
</protein>
<sequence>MLKLLLCILLTLQIGAVQAQAVNPLLLLSKERLKERRDKIIQDNEFVRNEVGRHTNIHVDCLLLNGVPFDVALLDTKSWGLISLVRGKPGSPEQEHIPFRAYLRRGDIVMHNAFFQNPVYEVSISKVLSGAKPGDVIIVEPVRDEDYKAKRVLKLID</sequence>
<dbReference type="Proteomes" id="UP001302349">
    <property type="component" value="Chromosome"/>
</dbReference>
<dbReference type="RefSeq" id="WP_317489272.1">
    <property type="nucleotide sequence ID" value="NZ_CP136051.1"/>
</dbReference>
<proteinExistence type="predicted"/>
<gene>
    <name evidence="2" type="ORF">RT717_26135</name>
</gene>
<accession>A0ABZ0INE5</accession>